<dbReference type="VEuPathDB" id="TriTrypDB:TcCL_NonESM03215"/>
<evidence type="ECO:0000313" key="2">
    <source>
        <dbReference type="EMBL" id="PWV00111.1"/>
    </source>
</evidence>
<dbReference type="EMBL" id="PRFA01000007">
    <property type="protein sequence ID" value="PWV00111.1"/>
    <property type="molecule type" value="Genomic_DNA"/>
</dbReference>
<dbReference type="PANTHER" id="PTHR38828">
    <property type="match status" value="1"/>
</dbReference>
<dbReference type="VEuPathDB" id="TriTrypDB:C4B63_7g353"/>
<proteinExistence type="predicted"/>
<dbReference type="VEuPathDB" id="TriTrypDB:C3747_63g141"/>
<evidence type="ECO:0000313" key="3">
    <source>
        <dbReference type="Proteomes" id="UP000246121"/>
    </source>
</evidence>
<dbReference type="VEuPathDB" id="TriTrypDB:TcBrA4_0125200"/>
<gene>
    <name evidence="2" type="ORF">C4B63_7g353</name>
</gene>
<protein>
    <submittedName>
        <fullName evidence="2">Uncharacterized protein</fullName>
    </submittedName>
</protein>
<dbReference type="VEuPathDB" id="TriTrypDB:TcCLB.503929.50"/>
<dbReference type="VEuPathDB" id="TriTrypDB:TcCLB.506405.80"/>
<name>A0A2V2VV17_TRYCR</name>
<dbReference type="Proteomes" id="UP000246121">
    <property type="component" value="Unassembled WGS sequence"/>
</dbReference>
<comment type="caution">
    <text evidence="2">The sequence shown here is derived from an EMBL/GenBank/DDBJ whole genome shotgun (WGS) entry which is preliminary data.</text>
</comment>
<organism evidence="2 3">
    <name type="scientific">Trypanosoma cruzi</name>
    <dbReference type="NCBI Taxonomy" id="5693"/>
    <lineage>
        <taxon>Eukaryota</taxon>
        <taxon>Discoba</taxon>
        <taxon>Euglenozoa</taxon>
        <taxon>Kinetoplastea</taxon>
        <taxon>Metakinetoplastina</taxon>
        <taxon>Trypanosomatida</taxon>
        <taxon>Trypanosomatidae</taxon>
        <taxon>Trypanosoma</taxon>
        <taxon>Schizotrypanum</taxon>
    </lineage>
</organism>
<evidence type="ECO:0000256" key="1">
    <source>
        <dbReference type="SAM" id="MobiDB-lite"/>
    </source>
</evidence>
<dbReference type="AlphaFoldDB" id="A0A2V2VV17"/>
<dbReference type="VEuPathDB" id="TriTrypDB:TcG_01372"/>
<dbReference type="VEuPathDB" id="TriTrypDB:BCY84_20554"/>
<feature type="region of interest" description="Disordered" evidence="1">
    <location>
        <begin position="68"/>
        <end position="103"/>
    </location>
</feature>
<feature type="compositionally biased region" description="Basic and acidic residues" evidence="1">
    <location>
        <begin position="68"/>
        <end position="91"/>
    </location>
</feature>
<sequence>MDADDGGVPAAAKLTREQEARLVARLHDVSMSHKQETLRLLDARIYPTMPSKRLPKEAIEGSVMRQVDQEMMKRQAAREEREKRIQEEMKPLKVPSETVESSTCRLYTESMQRKKANLEESKKRHLYAGPPMVQKKFSEIREYVTRLAVPKKREFTIDEINKIYGLAAEPVNAMGVSGGADAAGGEAHNES</sequence>
<accession>A0A2V2VV17</accession>
<dbReference type="InterPro" id="IPR039963">
    <property type="entry name" value="Unchar_22kDa"/>
</dbReference>
<dbReference type="PANTHER" id="PTHR38828:SF3">
    <property type="match status" value="1"/>
</dbReference>
<reference evidence="2 3" key="1">
    <citation type="journal article" date="2018" name="Microb. Genom.">
        <title>Expanding an expanded genome: long-read sequencing of Trypanosoma cruzi.</title>
        <authorList>
            <person name="Berna L."/>
            <person name="Rodriguez M."/>
            <person name="Chiribao M.L."/>
            <person name="Parodi-Talice A."/>
            <person name="Pita S."/>
            <person name="Rijo G."/>
            <person name="Alvarez-Valin F."/>
            <person name="Robello C."/>
        </authorList>
    </citation>
    <scope>NUCLEOTIDE SEQUENCE [LARGE SCALE GENOMIC DNA]</scope>
    <source>
        <strain evidence="2 3">Dm28c</strain>
    </source>
</reference>